<organism evidence="3 4">
    <name type="scientific">Pseudopithomyces chartarum</name>
    <dbReference type="NCBI Taxonomy" id="1892770"/>
    <lineage>
        <taxon>Eukaryota</taxon>
        <taxon>Fungi</taxon>
        <taxon>Dikarya</taxon>
        <taxon>Ascomycota</taxon>
        <taxon>Pezizomycotina</taxon>
        <taxon>Dothideomycetes</taxon>
        <taxon>Pleosporomycetidae</taxon>
        <taxon>Pleosporales</taxon>
        <taxon>Massarineae</taxon>
        <taxon>Didymosphaeriaceae</taxon>
        <taxon>Pseudopithomyces</taxon>
    </lineage>
</organism>
<dbReference type="PROSITE" id="PS50048">
    <property type="entry name" value="ZN2_CY6_FUNGAL_2"/>
    <property type="match status" value="1"/>
</dbReference>
<dbReference type="PANTHER" id="PTHR35392">
    <property type="entry name" value="ZN(II)2CYS6 TRANSCRIPTION FACTOR (EUROFUNG)-RELATED-RELATED"/>
    <property type="match status" value="1"/>
</dbReference>
<keyword evidence="1" id="KW-0539">Nucleus</keyword>
<evidence type="ECO:0000313" key="3">
    <source>
        <dbReference type="EMBL" id="KAK3215764.1"/>
    </source>
</evidence>
<evidence type="ECO:0000256" key="1">
    <source>
        <dbReference type="ARBA" id="ARBA00023242"/>
    </source>
</evidence>
<dbReference type="PANTHER" id="PTHR35392:SF3">
    <property type="entry name" value="ZN(2)-C6 FUNGAL-TYPE DOMAIN-CONTAINING PROTEIN"/>
    <property type="match status" value="1"/>
</dbReference>
<gene>
    <name evidence="3" type="ORF">GRF29_8g1020309</name>
</gene>
<accession>A0AAN6M3M0</accession>
<sequence length="647" mass="73447">MAALVASPLATPLGSPRCTPDFQKGPSETAALVDGLLTAWAEQESRSLSVPNLTNFNEPTSYPFPIILDHVSTPEIDSTVPLAADFSSYTSHDFDVLFGDFDQTQQSIEYGNDAIHDNWTVPNPPDDILITADALHLEDEFWGSNAAQLDTIEQADTSYAFSEKEEPLVHDIFEFRVNVIIAIKDPRPGALPDTRANNRLLYRDESGTIIGTEIVLGNQKPIRRPLSESDRAMTKATRRRGACDTCRLNKKRCNRPDDPTYECCLNCTKSKVLSFPCFMARIVDAQLFRDKPSPKHPRSSLRQAIFGSLIDIVRDSARQRPIIVTLTQDLGLEMPIVLARYEPEPGESTHRTWKKDGQARRIQLPPYCIASIRDTQEAMLEYITNFRSAFLKQVLGRSNEITRGLFDQAQRFATFNPDSTVSKALDLCAASRIIERDWRICRGPSDLGIPLVSDDPSNPFYDVVPITPMMDAQLDQIVIHSFLIPTRDGLLRSLQENMTSPNSTSAFFEIFLTIAVLLSHGEWLLSHSRQNALRVGSKTRYNHNPRAEGYFHACNTLIAYWHYMCRGASLADLNWKKESIRKWANLDLEQADYLSELQRKITQLDSMAMMTRLRDEDRYEEELYWCHQLFFPKWKATARSVKEITTI</sequence>
<proteinExistence type="predicted"/>
<keyword evidence="4" id="KW-1185">Reference proteome</keyword>
<feature type="domain" description="Zn(2)-C6 fungal-type" evidence="2">
    <location>
        <begin position="242"/>
        <end position="279"/>
    </location>
</feature>
<dbReference type="EMBL" id="WVTA01000002">
    <property type="protein sequence ID" value="KAK3215764.1"/>
    <property type="molecule type" value="Genomic_DNA"/>
</dbReference>
<comment type="caution">
    <text evidence="3">The sequence shown here is derived from an EMBL/GenBank/DDBJ whole genome shotgun (WGS) entry which is preliminary data.</text>
</comment>
<dbReference type="InterPro" id="IPR001138">
    <property type="entry name" value="Zn2Cys6_DnaBD"/>
</dbReference>
<dbReference type="Proteomes" id="UP001280581">
    <property type="component" value="Unassembled WGS sequence"/>
</dbReference>
<protein>
    <recommendedName>
        <fullName evidence="2">Zn(2)-C6 fungal-type domain-containing protein</fullName>
    </recommendedName>
</protein>
<name>A0AAN6M3M0_9PLEO</name>
<dbReference type="AlphaFoldDB" id="A0AAN6M3M0"/>
<dbReference type="GO" id="GO:0008270">
    <property type="term" value="F:zinc ion binding"/>
    <property type="evidence" value="ECO:0007669"/>
    <property type="project" value="InterPro"/>
</dbReference>
<reference evidence="3 4" key="1">
    <citation type="submission" date="2021-02" db="EMBL/GenBank/DDBJ databases">
        <title>Genome assembly of Pseudopithomyces chartarum.</title>
        <authorList>
            <person name="Jauregui R."/>
            <person name="Singh J."/>
            <person name="Voisey C."/>
        </authorList>
    </citation>
    <scope>NUCLEOTIDE SEQUENCE [LARGE SCALE GENOMIC DNA]</scope>
    <source>
        <strain evidence="3 4">AGR01</strain>
    </source>
</reference>
<dbReference type="CDD" id="cd00067">
    <property type="entry name" value="GAL4"/>
    <property type="match status" value="1"/>
</dbReference>
<evidence type="ECO:0000259" key="2">
    <source>
        <dbReference type="PROSITE" id="PS50048"/>
    </source>
</evidence>
<dbReference type="InterPro" id="IPR052973">
    <property type="entry name" value="Fungal_sec-metab_reg_TF"/>
</dbReference>
<dbReference type="GO" id="GO:0000981">
    <property type="term" value="F:DNA-binding transcription factor activity, RNA polymerase II-specific"/>
    <property type="evidence" value="ECO:0007669"/>
    <property type="project" value="InterPro"/>
</dbReference>
<evidence type="ECO:0000313" key="4">
    <source>
        <dbReference type="Proteomes" id="UP001280581"/>
    </source>
</evidence>